<dbReference type="InterPro" id="IPR011551">
    <property type="entry name" value="NTP_PyrPHydrolase_MazG"/>
</dbReference>
<evidence type="ECO:0000313" key="2">
    <source>
        <dbReference type="Proteomes" id="UP000190951"/>
    </source>
</evidence>
<name>A0A1S8LQZ3_9CLOT</name>
<dbReference type="SUPFAM" id="SSF101386">
    <property type="entry name" value="all-alpha NTP pyrophosphatases"/>
    <property type="match status" value="2"/>
</dbReference>
<keyword evidence="2" id="KW-1185">Reference proteome</keyword>
<dbReference type="PIRSF" id="PIRSF002845">
    <property type="entry name" value="Ttrprl_mtas_MazG"/>
    <property type="match status" value="1"/>
</dbReference>
<proteinExistence type="predicted"/>
<dbReference type="PANTHER" id="PTHR30522:SF0">
    <property type="entry name" value="NUCLEOSIDE TRIPHOSPHATE PYROPHOSPHOHYDROLASE"/>
    <property type="match status" value="1"/>
</dbReference>
<dbReference type="FunFam" id="1.10.287.1080:FF:000003">
    <property type="entry name" value="Nucleoside triphosphate pyrophosphohydrolase"/>
    <property type="match status" value="1"/>
</dbReference>
<dbReference type="PANTHER" id="PTHR30522">
    <property type="entry name" value="NUCLEOSIDE TRIPHOSPHATE PYROPHOSPHOHYDROLASE"/>
    <property type="match status" value="1"/>
</dbReference>
<dbReference type="Gene3D" id="3.40.1010.10">
    <property type="entry name" value="Cobalt-precorrin-4 Transmethylase, Domain 1"/>
    <property type="match status" value="1"/>
</dbReference>
<dbReference type="InterPro" id="IPR048015">
    <property type="entry name" value="NTP-PPase_MazG-like_N"/>
</dbReference>
<dbReference type="Gene3D" id="1.10.287.1080">
    <property type="entry name" value="MazG-like"/>
    <property type="match status" value="2"/>
</dbReference>
<dbReference type="Pfam" id="PF00590">
    <property type="entry name" value="TP_methylase"/>
    <property type="match status" value="1"/>
</dbReference>
<dbReference type="InterPro" id="IPR004518">
    <property type="entry name" value="MazG-like_dom"/>
</dbReference>
<dbReference type="CDD" id="cd11723">
    <property type="entry name" value="YabN_N_like"/>
    <property type="match status" value="1"/>
</dbReference>
<dbReference type="CDD" id="cd11529">
    <property type="entry name" value="NTP-PPase_MazG_Cterm"/>
    <property type="match status" value="1"/>
</dbReference>
<dbReference type="GO" id="GO:0046047">
    <property type="term" value="P:TTP catabolic process"/>
    <property type="evidence" value="ECO:0007669"/>
    <property type="project" value="TreeGrafter"/>
</dbReference>
<dbReference type="NCBIfam" id="NF007113">
    <property type="entry name" value="PRK09562.1"/>
    <property type="match status" value="1"/>
</dbReference>
<dbReference type="SUPFAM" id="SSF53790">
    <property type="entry name" value="Tetrapyrrole methylase"/>
    <property type="match status" value="1"/>
</dbReference>
<dbReference type="GO" id="GO:0006950">
    <property type="term" value="P:response to stress"/>
    <property type="evidence" value="ECO:0007669"/>
    <property type="project" value="UniProtKB-ARBA"/>
</dbReference>
<dbReference type="GO" id="GO:0046076">
    <property type="term" value="P:dTTP catabolic process"/>
    <property type="evidence" value="ECO:0007669"/>
    <property type="project" value="TreeGrafter"/>
</dbReference>
<dbReference type="InterPro" id="IPR000878">
    <property type="entry name" value="4pyrrol_Mease"/>
</dbReference>
<dbReference type="Proteomes" id="UP000190951">
    <property type="component" value="Chromosome"/>
</dbReference>
<organism evidence="1 2">
    <name type="scientific">Clostridium felsineum</name>
    <dbReference type="NCBI Taxonomy" id="36839"/>
    <lineage>
        <taxon>Bacteria</taxon>
        <taxon>Bacillati</taxon>
        <taxon>Bacillota</taxon>
        <taxon>Clostridia</taxon>
        <taxon>Eubacteriales</taxon>
        <taxon>Clostridiaceae</taxon>
        <taxon>Clostridium</taxon>
    </lineage>
</organism>
<dbReference type="GO" id="GO:0046061">
    <property type="term" value="P:dATP catabolic process"/>
    <property type="evidence" value="ECO:0007669"/>
    <property type="project" value="TreeGrafter"/>
</dbReference>
<dbReference type="STRING" id="84029.CROST_08850"/>
<dbReference type="CDD" id="cd11528">
    <property type="entry name" value="NTP-PPase_MazG_Nterm"/>
    <property type="match status" value="1"/>
</dbReference>
<dbReference type="InterPro" id="IPR035013">
    <property type="entry name" value="YabN_N"/>
</dbReference>
<dbReference type="EMBL" id="CP096983">
    <property type="protein sequence ID" value="URZ13332.1"/>
    <property type="molecule type" value="Genomic_DNA"/>
</dbReference>
<dbReference type="Pfam" id="PF03819">
    <property type="entry name" value="MazG"/>
    <property type="match status" value="2"/>
</dbReference>
<protein>
    <submittedName>
        <fullName evidence="1">Uncharacterized protein</fullName>
    </submittedName>
</protein>
<dbReference type="AlphaFoldDB" id="A0A1S8LQZ3"/>
<dbReference type="KEGG" id="crw:CROST_040970"/>
<dbReference type="GO" id="GO:0008168">
    <property type="term" value="F:methyltransferase activity"/>
    <property type="evidence" value="ECO:0007669"/>
    <property type="project" value="InterPro"/>
</dbReference>
<dbReference type="GO" id="GO:0006203">
    <property type="term" value="P:dGTP catabolic process"/>
    <property type="evidence" value="ECO:0007669"/>
    <property type="project" value="TreeGrafter"/>
</dbReference>
<dbReference type="InterPro" id="IPR048011">
    <property type="entry name" value="NTP-PPase_MazG-like_C"/>
</dbReference>
<evidence type="ECO:0000313" key="1">
    <source>
        <dbReference type="EMBL" id="URZ13332.1"/>
    </source>
</evidence>
<dbReference type="InterPro" id="IPR024180">
    <property type="entry name" value="Tetrapyrrole_Mease/MazG_pred"/>
</dbReference>
<reference evidence="1 2" key="1">
    <citation type="submission" date="2022-04" db="EMBL/GenBank/DDBJ databases">
        <title>Genome sequence of C. roseum typestrain.</title>
        <authorList>
            <person name="Poehlein A."/>
            <person name="Schoch T."/>
            <person name="Duerre P."/>
            <person name="Daniel R."/>
        </authorList>
    </citation>
    <scope>NUCLEOTIDE SEQUENCE [LARGE SCALE GENOMIC DNA]</scope>
    <source>
        <strain evidence="1 2">DSM 7320</strain>
    </source>
</reference>
<gene>
    <name evidence="1" type="ORF">CROST_040970</name>
</gene>
<dbReference type="FunFam" id="1.10.287.1080:FF:000001">
    <property type="entry name" value="Nucleoside triphosphate pyrophosphohydrolase"/>
    <property type="match status" value="1"/>
</dbReference>
<dbReference type="InterPro" id="IPR014777">
    <property type="entry name" value="4pyrrole_Mease_sub1"/>
</dbReference>
<dbReference type="GO" id="GO:0046081">
    <property type="term" value="P:dUTP catabolic process"/>
    <property type="evidence" value="ECO:0007669"/>
    <property type="project" value="TreeGrafter"/>
</dbReference>
<dbReference type="NCBIfam" id="TIGR00444">
    <property type="entry name" value="mazG"/>
    <property type="match status" value="1"/>
</dbReference>
<dbReference type="GO" id="GO:0046052">
    <property type="term" value="P:UTP catabolic process"/>
    <property type="evidence" value="ECO:0007669"/>
    <property type="project" value="TreeGrafter"/>
</dbReference>
<dbReference type="GO" id="GO:0047429">
    <property type="term" value="F:nucleoside triphosphate diphosphatase activity"/>
    <property type="evidence" value="ECO:0007669"/>
    <property type="project" value="InterPro"/>
</dbReference>
<dbReference type="InterPro" id="IPR035996">
    <property type="entry name" value="4pyrrol_Methylase_sf"/>
</dbReference>
<sequence>MKGEEFVLIKVVGLGPGSKNALTLGTLEAIKNSHNIFFRTKKHPVVDYFDEMGIKYITYDDKYDTGESFDEVYNFIAHDLVDKAKQLNDIVYAVPGHPLVAERSVQILIELCKKESVEIDIIPAVSFIDALMEGLKIDPIKGLKIVDAFDIKNQILDKRLGIVITQVYNSFIASDVKLALLEYYKDDTEIYFVRAAGIEGQESIRKIPLYEMDRQSDIDYLTSIYVPEDINNNKDFHDLLSIIEMLRGEKGCPWDREQTHSTIKRSLIEECYEAVEAIEKNDDDMMVEELGDVLLQVVFHAQIGKEEGYFNINDIVSGICNKMIDRHPHVFKSEEIKDSSAVLEKWDEIKRREQHLKSYTEEMKHIPKVLPALIRAEKVQKKASKIGFDFKNVEEAFGKVLEEISEVKDVYKGIKRDRITEEVGDLIFSVVNIARLLDIDGEFALNYTIDKFIKRFYYIETSAKDKNIEIENMSFDEMNALWDEAKLKFNKNVL</sequence>
<accession>A0A1S8LQZ3</accession>